<dbReference type="PANTHER" id="PTHR38688">
    <property type="entry name" value="PYR_REDOX_2 DOMAIN-CONTAINING PROTEIN"/>
    <property type="match status" value="1"/>
</dbReference>
<keyword evidence="3" id="KW-1185">Reference proteome</keyword>
<dbReference type="GeneID" id="63775964"/>
<dbReference type="InParanoid" id="A0A1Y2E6H7"/>
<evidence type="ECO:0000313" key="2">
    <source>
        <dbReference type="EMBL" id="ORY67168.1"/>
    </source>
</evidence>
<evidence type="ECO:0000313" key="3">
    <source>
        <dbReference type="Proteomes" id="UP000193689"/>
    </source>
</evidence>
<proteinExistence type="predicted"/>
<dbReference type="Gene3D" id="3.50.50.60">
    <property type="entry name" value="FAD/NAD(P)-binding domain"/>
    <property type="match status" value="2"/>
</dbReference>
<feature type="domain" description="FAD/NAD(P)-binding" evidence="1">
    <location>
        <begin position="40"/>
        <end position="293"/>
    </location>
</feature>
<dbReference type="InterPro" id="IPR036188">
    <property type="entry name" value="FAD/NAD-bd_sf"/>
</dbReference>
<sequence>MLAVSSVRLRALPRNLSICSVSQVRRLTMKLSSPQSSKVYDAVIIGAGPAGLTAASSLIDAGLSRICMVDPTFTAGRIHEKYREVPSNTKTGLFVQWATGTKTFAHIIKSAPGPNAYTKMLELDQDTTCMLGDAVNVAQLLTDGMRKVPGIDSLASEVRHLVREGDVWRLPEHGVTSRKVVLAQGSRPRQFGLADQYPNLQDLDLDTSLKPSALKGQVPFGSRVGIIGSSHSAVLAMKNLYELGEGVSLVNFYRSPLLYAEYKDGWILYDNTGLKGVAADWARKVLGPEKDPRVRRIHLAAPGRKEQGIYDAELPQCTHLVSAIGYDNNEPPKVEVDGRQVKLDFDPLTGRFKGVLGLYGSGIAYPERVTDPVGNVESAVGWMKFLRFCRRVAPEWAAE</sequence>
<dbReference type="PRINTS" id="PR00411">
    <property type="entry name" value="PNDRDTASEI"/>
</dbReference>
<dbReference type="InterPro" id="IPR023753">
    <property type="entry name" value="FAD/NAD-binding_dom"/>
</dbReference>
<dbReference type="InterPro" id="IPR053275">
    <property type="entry name" value="Agnestin_monoxygenase"/>
</dbReference>
<evidence type="ECO:0000259" key="1">
    <source>
        <dbReference type="Pfam" id="PF07992"/>
    </source>
</evidence>
<dbReference type="GO" id="GO:0016491">
    <property type="term" value="F:oxidoreductase activity"/>
    <property type="evidence" value="ECO:0007669"/>
    <property type="project" value="InterPro"/>
</dbReference>
<gene>
    <name evidence="2" type="ORF">BCR38DRAFT_426244</name>
</gene>
<reference evidence="2 3" key="1">
    <citation type="submission" date="2016-07" db="EMBL/GenBank/DDBJ databases">
        <title>Pervasive Adenine N6-methylation of Active Genes in Fungi.</title>
        <authorList>
            <consortium name="DOE Joint Genome Institute"/>
            <person name="Mondo S.J."/>
            <person name="Dannebaum R.O."/>
            <person name="Kuo R.C."/>
            <person name="Labutti K."/>
            <person name="Haridas S."/>
            <person name="Kuo A."/>
            <person name="Salamov A."/>
            <person name="Ahrendt S.R."/>
            <person name="Lipzen A."/>
            <person name="Sullivan W."/>
            <person name="Andreopoulos W.B."/>
            <person name="Clum A."/>
            <person name="Lindquist E."/>
            <person name="Daum C."/>
            <person name="Ramamoorthy G.K."/>
            <person name="Gryganskyi A."/>
            <person name="Culley D."/>
            <person name="Magnuson J.K."/>
            <person name="James T.Y."/>
            <person name="O'Malley M.A."/>
            <person name="Stajich J.E."/>
            <person name="Spatafora J.W."/>
            <person name="Visel A."/>
            <person name="Grigoriev I.V."/>
        </authorList>
    </citation>
    <scope>NUCLEOTIDE SEQUENCE [LARGE SCALE GENOMIC DNA]</scope>
    <source>
        <strain evidence="2 3">CBS 129021</strain>
    </source>
</reference>
<name>A0A1Y2E6H7_9PEZI</name>
<dbReference type="OrthoDB" id="432536at2759"/>
<dbReference type="PANTHER" id="PTHR38688:SF1">
    <property type="entry name" value="FAD_NAD(P)-BINDING DOMAIN-CONTAINING PROTEIN"/>
    <property type="match status" value="1"/>
</dbReference>
<dbReference type="SUPFAM" id="SSF51905">
    <property type="entry name" value="FAD/NAD(P)-binding domain"/>
    <property type="match status" value="1"/>
</dbReference>
<dbReference type="EMBL" id="MCFJ01000004">
    <property type="protein sequence ID" value="ORY67168.1"/>
    <property type="molecule type" value="Genomic_DNA"/>
</dbReference>
<dbReference type="RefSeq" id="XP_040717792.1">
    <property type="nucleotide sequence ID" value="XM_040859752.1"/>
</dbReference>
<dbReference type="AlphaFoldDB" id="A0A1Y2E6H7"/>
<dbReference type="PRINTS" id="PR00368">
    <property type="entry name" value="FADPNR"/>
</dbReference>
<dbReference type="STRING" id="1141098.A0A1Y2E6H7"/>
<organism evidence="2 3">
    <name type="scientific">Pseudomassariella vexata</name>
    <dbReference type="NCBI Taxonomy" id="1141098"/>
    <lineage>
        <taxon>Eukaryota</taxon>
        <taxon>Fungi</taxon>
        <taxon>Dikarya</taxon>
        <taxon>Ascomycota</taxon>
        <taxon>Pezizomycotina</taxon>
        <taxon>Sordariomycetes</taxon>
        <taxon>Xylariomycetidae</taxon>
        <taxon>Amphisphaeriales</taxon>
        <taxon>Pseudomassariaceae</taxon>
        <taxon>Pseudomassariella</taxon>
    </lineage>
</organism>
<accession>A0A1Y2E6H7</accession>
<dbReference type="Pfam" id="PF07992">
    <property type="entry name" value="Pyr_redox_2"/>
    <property type="match status" value="1"/>
</dbReference>
<comment type="caution">
    <text evidence="2">The sequence shown here is derived from an EMBL/GenBank/DDBJ whole genome shotgun (WGS) entry which is preliminary data.</text>
</comment>
<dbReference type="Proteomes" id="UP000193689">
    <property type="component" value="Unassembled WGS sequence"/>
</dbReference>
<protein>
    <submittedName>
        <fullName evidence="2">Pyridine nucleotide-disulfide oxidoreductase-domain-containing protein</fullName>
    </submittedName>
</protein>